<evidence type="ECO:0000313" key="2">
    <source>
        <dbReference type="Proteomes" id="UP000257109"/>
    </source>
</evidence>
<protein>
    <submittedName>
        <fullName evidence="1">Uncharacterized protein</fullName>
    </submittedName>
</protein>
<evidence type="ECO:0000313" key="1">
    <source>
        <dbReference type="EMBL" id="RDY08499.1"/>
    </source>
</evidence>
<dbReference type="PANTHER" id="PTHR33067:SF9">
    <property type="entry name" value="RNA-DIRECTED DNA POLYMERASE"/>
    <property type="match status" value="1"/>
</dbReference>
<dbReference type="EMBL" id="QJKJ01001265">
    <property type="protein sequence ID" value="RDY08499.1"/>
    <property type="molecule type" value="Genomic_DNA"/>
</dbReference>
<accession>A0A371I0G5</accession>
<proteinExistence type="predicted"/>
<comment type="caution">
    <text evidence="1">The sequence shown here is derived from an EMBL/GenBank/DDBJ whole genome shotgun (WGS) entry which is preliminary data.</text>
</comment>
<dbReference type="Proteomes" id="UP000257109">
    <property type="component" value="Unassembled WGS sequence"/>
</dbReference>
<gene>
    <name evidence="1" type="ORF">CR513_07270</name>
</gene>
<dbReference type="AlphaFoldDB" id="A0A371I0G5"/>
<feature type="non-terminal residue" evidence="1">
    <location>
        <position position="1"/>
    </location>
</feature>
<dbReference type="PANTHER" id="PTHR33067">
    <property type="entry name" value="RNA-DIRECTED DNA POLYMERASE-RELATED"/>
    <property type="match status" value="1"/>
</dbReference>
<feature type="non-terminal residue" evidence="1">
    <location>
        <position position="143"/>
    </location>
</feature>
<name>A0A371I0G5_MUCPR</name>
<keyword evidence="2" id="KW-1185">Reference proteome</keyword>
<organism evidence="1 2">
    <name type="scientific">Mucuna pruriens</name>
    <name type="common">Velvet bean</name>
    <name type="synonym">Dolichos pruriens</name>
    <dbReference type="NCBI Taxonomy" id="157652"/>
    <lineage>
        <taxon>Eukaryota</taxon>
        <taxon>Viridiplantae</taxon>
        <taxon>Streptophyta</taxon>
        <taxon>Embryophyta</taxon>
        <taxon>Tracheophyta</taxon>
        <taxon>Spermatophyta</taxon>
        <taxon>Magnoliopsida</taxon>
        <taxon>eudicotyledons</taxon>
        <taxon>Gunneridae</taxon>
        <taxon>Pentapetalae</taxon>
        <taxon>rosids</taxon>
        <taxon>fabids</taxon>
        <taxon>Fabales</taxon>
        <taxon>Fabaceae</taxon>
        <taxon>Papilionoideae</taxon>
        <taxon>50 kb inversion clade</taxon>
        <taxon>NPAAA clade</taxon>
        <taxon>indigoferoid/millettioid clade</taxon>
        <taxon>Phaseoleae</taxon>
        <taxon>Mucuna</taxon>
    </lineage>
</organism>
<reference evidence="1" key="1">
    <citation type="submission" date="2018-05" db="EMBL/GenBank/DDBJ databases">
        <title>Draft genome of Mucuna pruriens seed.</title>
        <authorList>
            <person name="Nnadi N.E."/>
            <person name="Vos R."/>
            <person name="Hasami M.H."/>
            <person name="Devisetty U.K."/>
            <person name="Aguiy J.C."/>
        </authorList>
    </citation>
    <scope>NUCLEOTIDE SEQUENCE [LARGE SCALE GENOMIC DNA]</scope>
    <source>
        <strain evidence="1">JCA_2017</strain>
    </source>
</reference>
<sequence length="143" mass="16349">MSNKKNFPPKLKDPGCFTIPYTIDNSHFEKTLFDLGTLAYLQLVDRTITHPLDITEEVLVKVGEFIFHVDFVILDMEEDEVPNFNLTFFGYKKGSHRCQAGKTDLKTSPLSLVSCNCVQDLDTFDGEISGNYRNILLHVIWTE</sequence>